<feature type="binding site" evidence="9">
    <location>
        <position position="344"/>
    </location>
    <ligand>
        <name>Mg(2+)</name>
        <dbReference type="ChEBI" id="CHEBI:18420"/>
    </ligand>
</feature>
<dbReference type="Gene3D" id="3.40.50.2020">
    <property type="match status" value="1"/>
</dbReference>
<feature type="binding site" evidence="9">
    <location>
        <position position="343"/>
    </location>
    <ligand>
        <name>Mg(2+)</name>
        <dbReference type="ChEBI" id="CHEBI:18420"/>
    </ligand>
</feature>
<dbReference type="GO" id="GO:0051536">
    <property type="term" value="F:iron-sulfur cluster binding"/>
    <property type="evidence" value="ECO:0007669"/>
    <property type="project" value="UniProtKB-KW"/>
</dbReference>
<reference evidence="12" key="1">
    <citation type="submission" date="2016-02" db="EMBL/GenBank/DDBJ databases">
        <title>Draft Genome Sequence of Sporotomaculum syntrophicum Strain FB, a Syntrophic Benzoate Degrader.</title>
        <authorList>
            <person name="Nobu M.K."/>
            <person name="Narihiro T."/>
            <person name="Qiu Y.-L."/>
            <person name="Ohashi A."/>
            <person name="Liu W.-T."/>
            <person name="Yuji S."/>
        </authorList>
    </citation>
    <scope>NUCLEOTIDE SEQUENCE</scope>
    <source>
        <strain evidence="12">FB</strain>
    </source>
</reference>
<comment type="pathway">
    <text evidence="1 8">Purine metabolism; IMP biosynthesis via de novo pathway; N(1)-(5-phospho-D-ribosyl)glycinamide from 5-phospho-alpha-D-ribose 1-diphosphate: step 1/2.</text>
</comment>
<dbReference type="InterPro" id="IPR029055">
    <property type="entry name" value="Ntn_hydrolases_N"/>
</dbReference>
<dbReference type="EMBL" id="LSRS01000003">
    <property type="protein sequence ID" value="KAF1085396.1"/>
    <property type="molecule type" value="Genomic_DNA"/>
</dbReference>
<dbReference type="GO" id="GO:0009113">
    <property type="term" value="P:purine nucleobase biosynthetic process"/>
    <property type="evidence" value="ECO:0007669"/>
    <property type="project" value="InterPro"/>
</dbReference>
<evidence type="ECO:0000256" key="7">
    <source>
        <dbReference type="ARBA" id="ARBA00022962"/>
    </source>
</evidence>
<dbReference type="InterPro" id="IPR000836">
    <property type="entry name" value="PRTase_dom"/>
</dbReference>
<comment type="similarity">
    <text evidence="2 8">In the C-terminal section; belongs to the purine/pyrimidine phosphoribosyltransferase family.</text>
</comment>
<comment type="cofactor">
    <cofactor evidence="9">
        <name>Mg(2+)</name>
        <dbReference type="ChEBI" id="CHEBI:18420"/>
    </cofactor>
    <text evidence="9">Binds 1 Mg(2+) ion per subunit.</text>
</comment>
<proteinExistence type="inferred from homology"/>
<dbReference type="GO" id="GO:0006164">
    <property type="term" value="P:purine nucleotide biosynthetic process"/>
    <property type="evidence" value="ECO:0007669"/>
    <property type="project" value="UniProtKB-KW"/>
</dbReference>
<keyword evidence="13" id="KW-1185">Reference proteome</keyword>
<keyword evidence="5 8" id="KW-0808">Transferase</keyword>
<dbReference type="CDD" id="cd06223">
    <property type="entry name" value="PRTases_typeI"/>
    <property type="match status" value="1"/>
</dbReference>
<evidence type="ECO:0000256" key="1">
    <source>
        <dbReference type="ARBA" id="ARBA00005209"/>
    </source>
</evidence>
<evidence type="ECO:0000256" key="10">
    <source>
        <dbReference type="PIRSR" id="PIRSR000485-3"/>
    </source>
</evidence>
<evidence type="ECO:0000313" key="13">
    <source>
        <dbReference type="Proteomes" id="UP000798488"/>
    </source>
</evidence>
<keyword evidence="6 8" id="KW-0658">Purine biosynthesis</keyword>
<dbReference type="PANTHER" id="PTHR11907">
    <property type="entry name" value="AMIDOPHOSPHORIBOSYLTRANSFERASE"/>
    <property type="match status" value="1"/>
</dbReference>
<feature type="domain" description="Glutamine amidotransferase type-2" evidence="11">
    <location>
        <begin position="1"/>
        <end position="218"/>
    </location>
</feature>
<dbReference type="InterPro" id="IPR029057">
    <property type="entry name" value="PRTase-like"/>
</dbReference>
<dbReference type="Gene3D" id="3.60.20.10">
    <property type="entry name" value="Glutamine Phosphoribosylpyrophosphate, subunit 1, domain 1"/>
    <property type="match status" value="1"/>
</dbReference>
<dbReference type="InterPro" id="IPR005854">
    <property type="entry name" value="PurF"/>
</dbReference>
<dbReference type="RefSeq" id="WP_161821865.1">
    <property type="nucleotide sequence ID" value="NZ_LSRS01000003.1"/>
</dbReference>
<evidence type="ECO:0000313" key="12">
    <source>
        <dbReference type="EMBL" id="KAF1085396.1"/>
    </source>
</evidence>
<evidence type="ECO:0000256" key="2">
    <source>
        <dbReference type="ARBA" id="ARBA00010138"/>
    </source>
</evidence>
<dbReference type="EC" id="2.4.2.14" evidence="3 8"/>
<keyword evidence="10" id="KW-0411">Iron-sulfur</keyword>
<keyword evidence="10" id="KW-0408">Iron</keyword>
<keyword evidence="7" id="KW-0315">Glutamine amidotransferase</keyword>
<organism evidence="12 13">
    <name type="scientific">Sporotomaculum syntrophicum</name>
    <dbReference type="NCBI Taxonomy" id="182264"/>
    <lineage>
        <taxon>Bacteria</taxon>
        <taxon>Bacillati</taxon>
        <taxon>Bacillota</taxon>
        <taxon>Clostridia</taxon>
        <taxon>Eubacteriales</taxon>
        <taxon>Desulfallaceae</taxon>
        <taxon>Sporotomaculum</taxon>
    </lineage>
</organism>
<comment type="cofactor">
    <cofactor evidence="10">
        <name>[4Fe-4S] cluster</name>
        <dbReference type="ChEBI" id="CHEBI:49883"/>
    </cofactor>
    <text evidence="10">Binds 1 [4Fe-4S] cluster per subunit.</text>
</comment>
<feature type="binding site" evidence="10">
    <location>
        <position position="458"/>
    </location>
    <ligand>
        <name>[4Fe-4S] cluster</name>
        <dbReference type="ChEBI" id="CHEBI:49883"/>
    </ligand>
</feature>
<evidence type="ECO:0000256" key="5">
    <source>
        <dbReference type="ARBA" id="ARBA00022679"/>
    </source>
</evidence>
<dbReference type="PIRSF" id="PIRSF000485">
    <property type="entry name" value="Amd_phspho_trans"/>
    <property type="match status" value="1"/>
</dbReference>
<evidence type="ECO:0000256" key="3">
    <source>
        <dbReference type="ARBA" id="ARBA00011941"/>
    </source>
</evidence>
<dbReference type="SUPFAM" id="SSF56235">
    <property type="entry name" value="N-terminal nucleophile aminohydrolases (Ntn hydrolases)"/>
    <property type="match status" value="1"/>
</dbReference>
<feature type="binding site" evidence="10">
    <location>
        <position position="461"/>
    </location>
    <ligand>
        <name>[4Fe-4S] cluster</name>
        <dbReference type="ChEBI" id="CHEBI:49883"/>
    </ligand>
</feature>
<feature type="binding site" evidence="10">
    <location>
        <position position="233"/>
    </location>
    <ligand>
        <name>[4Fe-4S] cluster</name>
        <dbReference type="ChEBI" id="CHEBI:49883"/>
    </ligand>
</feature>
<dbReference type="GO" id="GO:0046872">
    <property type="term" value="F:metal ion binding"/>
    <property type="evidence" value="ECO:0007669"/>
    <property type="project" value="UniProtKB-KW"/>
</dbReference>
<dbReference type="Proteomes" id="UP000798488">
    <property type="component" value="Unassembled WGS sequence"/>
</dbReference>
<dbReference type="SUPFAM" id="SSF53271">
    <property type="entry name" value="PRTase-like"/>
    <property type="match status" value="1"/>
</dbReference>
<dbReference type="InterPro" id="IPR017932">
    <property type="entry name" value="GATase_2_dom"/>
</dbReference>
<keyword evidence="9" id="KW-0479">Metal-binding</keyword>
<keyword evidence="9" id="KW-0460">Magnesium</keyword>
<comment type="caution">
    <text evidence="12">The sequence shown here is derived from an EMBL/GenBank/DDBJ whole genome shotgun (WGS) entry which is preliminary data.</text>
</comment>
<sequence length="466" mass="52250">MGGFFGVASKENCVMDVYFGTDYHSHLGTNTGGMVVWNGNSFTRAIHNIKNTQFRAKFEPELTKLSGNLGIGCISDTEPQPLTVRSRLGQYAISTVGIINNLYDIVNMAFANQHVHFLETNKGAIYPTELVSVIIDLENSFKDGLLKAQELIEGSCSILLLTPQGIYASRDKLGRTPLIVGEKEGSYCVSFESSTFNNLGYKFKYELGPGEIILLTPEGIEKIAPPRDKMKICAFLWIYYGYPSSTYEGMNVEVVRYKNGAAMARKDNVDIDIVAGIPDSGIGHAIGYSNESKIPYGRPFIKYTPTWARSFMPQDQQIRNLVARMKLMPIPDLITDKRLLFCDDSIVRGTQLRETVDLLYQCNAREVHIRSACPPLVFGCKYLNFSTSRSELDLVARQAIIELEGEEPESYEAYCDPANDKYNEMVNCIRKILNFSTLKYQNLPDMLDAIGIGEDKICTYCWNGKE</sequence>
<evidence type="ECO:0000256" key="9">
    <source>
        <dbReference type="PIRSR" id="PIRSR000485-2"/>
    </source>
</evidence>
<feature type="binding site" evidence="9">
    <location>
        <position position="280"/>
    </location>
    <ligand>
        <name>Mg(2+)</name>
        <dbReference type="ChEBI" id="CHEBI:18420"/>
    </ligand>
</feature>
<dbReference type="AlphaFoldDB" id="A0A9D2WR50"/>
<feature type="binding site" evidence="10">
    <location>
        <position position="380"/>
    </location>
    <ligand>
        <name>[4Fe-4S] cluster</name>
        <dbReference type="ChEBI" id="CHEBI:49883"/>
    </ligand>
</feature>
<accession>A0A9D2WR50</accession>
<evidence type="ECO:0000256" key="8">
    <source>
        <dbReference type="PIRNR" id="PIRNR000485"/>
    </source>
</evidence>
<protein>
    <recommendedName>
        <fullName evidence="3 8">Amidophosphoribosyltransferase</fullName>
        <shortName evidence="8">ATase</shortName>
        <ecNumber evidence="3 8">2.4.2.14</ecNumber>
    </recommendedName>
    <alternativeName>
        <fullName evidence="8">Glutamine phosphoribosylpyrophosphate amidotransferase</fullName>
    </alternativeName>
</protein>
<dbReference type="GO" id="GO:0004044">
    <property type="term" value="F:amidophosphoribosyltransferase activity"/>
    <property type="evidence" value="ECO:0007669"/>
    <property type="project" value="UniProtKB-EC"/>
</dbReference>
<gene>
    <name evidence="12" type="primary">purF_2</name>
    <name evidence="12" type="ORF">SPSYN_01535</name>
</gene>
<dbReference type="PROSITE" id="PS51278">
    <property type="entry name" value="GATASE_TYPE_2"/>
    <property type="match status" value="1"/>
</dbReference>
<evidence type="ECO:0000259" key="11">
    <source>
        <dbReference type="PROSITE" id="PS51278"/>
    </source>
</evidence>
<evidence type="ECO:0000256" key="4">
    <source>
        <dbReference type="ARBA" id="ARBA00022676"/>
    </source>
</evidence>
<evidence type="ECO:0000256" key="6">
    <source>
        <dbReference type="ARBA" id="ARBA00022755"/>
    </source>
</evidence>
<comment type="catalytic activity">
    <reaction evidence="8">
        <text>5-phospho-beta-D-ribosylamine + L-glutamate + diphosphate = 5-phospho-alpha-D-ribose 1-diphosphate + L-glutamine + H2O</text>
        <dbReference type="Rhea" id="RHEA:14905"/>
        <dbReference type="ChEBI" id="CHEBI:15377"/>
        <dbReference type="ChEBI" id="CHEBI:29985"/>
        <dbReference type="ChEBI" id="CHEBI:33019"/>
        <dbReference type="ChEBI" id="CHEBI:58017"/>
        <dbReference type="ChEBI" id="CHEBI:58359"/>
        <dbReference type="ChEBI" id="CHEBI:58681"/>
        <dbReference type="EC" id="2.4.2.14"/>
    </reaction>
</comment>
<name>A0A9D2WR50_9FIRM</name>
<dbReference type="OrthoDB" id="9801213at2"/>
<keyword evidence="4 8" id="KW-0328">Glycosyltransferase</keyword>